<dbReference type="AlphaFoldDB" id="A0A6P1M6B9"/>
<dbReference type="Pfam" id="PF13385">
    <property type="entry name" value="Laminin_G_3"/>
    <property type="match status" value="1"/>
</dbReference>
<dbReference type="SUPFAM" id="SSF49899">
    <property type="entry name" value="Concanavalin A-like lectins/glucanases"/>
    <property type="match status" value="1"/>
</dbReference>
<protein>
    <submittedName>
        <fullName evidence="1">Uncharacterized protein</fullName>
    </submittedName>
</protein>
<organism evidence="1 2">
    <name type="scientific">Tichowtungia aerotolerans</name>
    <dbReference type="NCBI Taxonomy" id="2697043"/>
    <lineage>
        <taxon>Bacteria</taxon>
        <taxon>Pseudomonadati</taxon>
        <taxon>Kiritimatiellota</taxon>
        <taxon>Tichowtungiia</taxon>
        <taxon>Tichowtungiales</taxon>
        <taxon>Tichowtungiaceae</taxon>
        <taxon>Tichowtungia</taxon>
    </lineage>
</organism>
<proteinExistence type="predicted"/>
<dbReference type="RefSeq" id="WP_160628589.1">
    <property type="nucleotide sequence ID" value="NZ_CP047593.1"/>
</dbReference>
<dbReference type="Proteomes" id="UP000464954">
    <property type="component" value="Chromosome"/>
</dbReference>
<dbReference type="KEGG" id="taer:GT409_08055"/>
<keyword evidence="2" id="KW-1185">Reference proteome</keyword>
<evidence type="ECO:0000313" key="1">
    <source>
        <dbReference type="EMBL" id="QHI69407.1"/>
    </source>
</evidence>
<dbReference type="Gene3D" id="2.60.120.200">
    <property type="match status" value="1"/>
</dbReference>
<evidence type="ECO:0000313" key="2">
    <source>
        <dbReference type="Proteomes" id="UP000464954"/>
    </source>
</evidence>
<name>A0A6P1M6B9_9BACT</name>
<accession>A0A6P1M6B9</accession>
<dbReference type="EMBL" id="CP047593">
    <property type="protein sequence ID" value="QHI69407.1"/>
    <property type="molecule type" value="Genomic_DNA"/>
</dbReference>
<gene>
    <name evidence="1" type="ORF">GT409_08055</name>
</gene>
<reference evidence="1 2" key="1">
    <citation type="submission" date="2020-01" db="EMBL/GenBank/DDBJ databases">
        <title>Ponticoccus aerotolerans gen. nov., sp. nov., an anaerobic bacterium and proposal of Ponticoccusceae fam. nov., Ponticoccusles ord. nov. and Ponticoccuse classis nov. in the phylum Kiritimatiellaeota.</title>
        <authorList>
            <person name="Zhou L.Y."/>
            <person name="Du Z.J."/>
        </authorList>
    </citation>
    <scope>NUCLEOTIDE SEQUENCE [LARGE SCALE GENOMIC DNA]</scope>
    <source>
        <strain evidence="1 2">S-5007</strain>
    </source>
</reference>
<dbReference type="InterPro" id="IPR013320">
    <property type="entry name" value="ConA-like_dom_sf"/>
</dbReference>
<sequence>MRYTGVIVGLLMAAGILCAEDVSARWGFDGTDRSSELSWTGAASVETLPEKARQGVVSLELPEDRAILNSGLIAEQFADKNWSLSLLFRHDRLPPDGEGAGDSMILFQSDRLTVALRRGNDGGNAGKIFATLNADQGKTLFKPNVRVDDGRWHEFALRADAEKKIIQVFLDGKLYSDRDFEGTALLFEKNGLFEIGPGAGSQVDELRIFNTALSDPELFSSFKYALCGMDKLGPAQGINSVRILLSPDLPEPCRFYAERFAAHLMLRAPAVRVAVDFFSGGEQPVANELLLCASIAADDELSPGPEGYAVGLAAAGDGYQGRVIGADARGVLYGLGRLLYLSEKAGPWIRWPEFNEASAPRVALRSMNGSFKHSMDSGAAKKTGARAWSEEEGIAYWEEYLFLGVNAYTYGRGRVPPVNLEKYTQSAGVEGVSLKMDQLCTSYGMACYYPQSVNGLGKANMKSGWNALSRVGRLDPHLACPSVPEARAAILQVWEAYAEECGNLDFVTLKSADLGGCHCEKCREDWAAVFYNLCCDIARSVHQWKPGAKVYFTNQEMNMEENERLFRLMREDEECPLTGYVYSPGGSENSTYGYILKNPRWDRYPGISPNTTFLKSRLSYLRPDQDILVSADITHWKRAGSAVPYVDPLMSEIYARRTYNARPKNYEKVFRERMPYSNGFIGYSEGIFDDFNKFLMLRLSWNPDLSAEEIASEYYTYHCGPDAGRLLARAVFIGERIREKPFRSCGENIRRYRELVQKAGECMPPEYRTGNWRYGQMVVRSLVDSYVWQRSEFQRQQVEQAGRILNTVLRSGDPAEEIRSAVSALSQSFESDLPAQARAADDEVDAAIGIRCFALTKMERIDSAGVFWLKAQLEPLLQETDAAEMTDRLMQILNYDKVGPGEFYDNCGTIDQQPHYDFDSGELYYGTGSWPQETRPSQRWYNYSFEAQDGLGFFYEGVDPNAQYTVTVTWPNPTGVSFALNSPNEFFIYADGEQVGKVVPPDRVEQFTFDVPRSVTADGRVQISLRKVPERSRCTCVSEIWLRKKKS</sequence>